<dbReference type="AlphaFoldDB" id="A0A915L611"/>
<sequence>MQEIHEKIARFKRLKKWRRCQQWKQCKDPPKSLLEFACCQDAIEKSNATGWTMEAIEAQKDAPKAPEISESDAILSLKCQWSLHQHPFSIVDYLAVENELRKKI</sequence>
<name>A0A915L611_ROMCU</name>
<reference evidence="2" key="1">
    <citation type="submission" date="2022-11" db="UniProtKB">
        <authorList>
            <consortium name="WormBaseParasite"/>
        </authorList>
    </citation>
    <scope>IDENTIFICATION</scope>
</reference>
<organism evidence="1 2">
    <name type="scientific">Romanomermis culicivorax</name>
    <name type="common">Nematode worm</name>
    <dbReference type="NCBI Taxonomy" id="13658"/>
    <lineage>
        <taxon>Eukaryota</taxon>
        <taxon>Metazoa</taxon>
        <taxon>Ecdysozoa</taxon>
        <taxon>Nematoda</taxon>
        <taxon>Enoplea</taxon>
        <taxon>Dorylaimia</taxon>
        <taxon>Mermithida</taxon>
        <taxon>Mermithoidea</taxon>
        <taxon>Mermithidae</taxon>
        <taxon>Romanomermis</taxon>
    </lineage>
</organism>
<keyword evidence="1" id="KW-1185">Reference proteome</keyword>
<proteinExistence type="predicted"/>
<dbReference type="Proteomes" id="UP000887565">
    <property type="component" value="Unplaced"/>
</dbReference>
<accession>A0A915L611</accession>
<protein>
    <submittedName>
        <fullName evidence="2">Uncharacterized protein</fullName>
    </submittedName>
</protein>
<evidence type="ECO:0000313" key="2">
    <source>
        <dbReference type="WBParaSite" id="nRc.2.0.1.t46454-RA"/>
    </source>
</evidence>
<dbReference type="WBParaSite" id="nRc.2.0.1.t46454-RA">
    <property type="protein sequence ID" value="nRc.2.0.1.t46454-RA"/>
    <property type="gene ID" value="nRc.2.0.1.g46454"/>
</dbReference>
<evidence type="ECO:0000313" key="1">
    <source>
        <dbReference type="Proteomes" id="UP000887565"/>
    </source>
</evidence>